<gene>
    <name evidence="1" type="ORF">PCL_07398</name>
</gene>
<protein>
    <submittedName>
        <fullName evidence="1">Uncharacterized protein</fullName>
    </submittedName>
</protein>
<sequence>MGKRIFKPTFRIGEYSIGSMTPDPRDVPGSDVTRTVLFDAQELAIYKGSLVTVSVTSIKTTNFKIEVTDGCITQHKNEIRSVHGRDSMIQVLLNKPDTFLILEEYKCSDEITDGTRMRISTENEAYEYLSKL</sequence>
<reference evidence="1 2" key="1">
    <citation type="journal article" date="2016" name="Front. Microbiol.">
        <title>Genome and transcriptome sequences reveal the specific parasitism of the nematophagous Purpureocillium lilacinum 36-1.</title>
        <authorList>
            <person name="Xie J."/>
            <person name="Li S."/>
            <person name="Mo C."/>
            <person name="Xiao X."/>
            <person name="Peng D."/>
            <person name="Wang G."/>
            <person name="Xiao Y."/>
        </authorList>
    </citation>
    <scope>NUCLEOTIDE SEQUENCE [LARGE SCALE GENOMIC DNA]</scope>
    <source>
        <strain evidence="1 2">36-1</strain>
    </source>
</reference>
<comment type="caution">
    <text evidence="1">The sequence shown here is derived from an EMBL/GenBank/DDBJ whole genome shotgun (WGS) entry which is preliminary data.</text>
</comment>
<dbReference type="Proteomes" id="UP000245956">
    <property type="component" value="Unassembled WGS sequence"/>
</dbReference>
<dbReference type="AlphaFoldDB" id="A0A2U3DS82"/>
<dbReference type="EMBL" id="LCWV01000038">
    <property type="protein sequence ID" value="PWI65099.1"/>
    <property type="molecule type" value="Genomic_DNA"/>
</dbReference>
<proteinExistence type="predicted"/>
<evidence type="ECO:0000313" key="1">
    <source>
        <dbReference type="EMBL" id="PWI65099.1"/>
    </source>
</evidence>
<evidence type="ECO:0000313" key="2">
    <source>
        <dbReference type="Proteomes" id="UP000245956"/>
    </source>
</evidence>
<name>A0A2U3DS82_PURLI</name>
<accession>A0A2U3DS82</accession>
<organism evidence="1 2">
    <name type="scientific">Purpureocillium lilacinum</name>
    <name type="common">Paecilomyces lilacinus</name>
    <dbReference type="NCBI Taxonomy" id="33203"/>
    <lineage>
        <taxon>Eukaryota</taxon>
        <taxon>Fungi</taxon>
        <taxon>Dikarya</taxon>
        <taxon>Ascomycota</taxon>
        <taxon>Pezizomycotina</taxon>
        <taxon>Sordariomycetes</taxon>
        <taxon>Hypocreomycetidae</taxon>
        <taxon>Hypocreales</taxon>
        <taxon>Ophiocordycipitaceae</taxon>
        <taxon>Purpureocillium</taxon>
    </lineage>
</organism>